<organism evidence="2 3">
    <name type="scientific">Selenomonas sputigena</name>
    <dbReference type="NCBI Taxonomy" id="69823"/>
    <lineage>
        <taxon>Bacteria</taxon>
        <taxon>Bacillati</taxon>
        <taxon>Bacillota</taxon>
        <taxon>Negativicutes</taxon>
        <taxon>Selenomonadales</taxon>
        <taxon>Selenomonadaceae</taxon>
        <taxon>Selenomonas</taxon>
    </lineage>
</organism>
<keyword evidence="1" id="KW-0472">Membrane</keyword>
<evidence type="ECO:0000313" key="3">
    <source>
        <dbReference type="Proteomes" id="UP001559623"/>
    </source>
</evidence>
<keyword evidence="3" id="KW-1185">Reference proteome</keyword>
<keyword evidence="1" id="KW-0812">Transmembrane</keyword>
<dbReference type="Proteomes" id="UP001559623">
    <property type="component" value="Unassembled WGS sequence"/>
</dbReference>
<evidence type="ECO:0000313" key="2">
    <source>
        <dbReference type="EMBL" id="MEX5286040.1"/>
    </source>
</evidence>
<accession>A0ABV3X767</accession>
<dbReference type="RefSeq" id="WP_368847758.1">
    <property type="nucleotide sequence ID" value="NZ_CP194411.1"/>
</dbReference>
<gene>
    <name evidence="2" type="ORF">QCO44_10430</name>
</gene>
<evidence type="ECO:0008006" key="4">
    <source>
        <dbReference type="Google" id="ProtNLM"/>
    </source>
</evidence>
<name>A0ABV3X767_9FIRM</name>
<feature type="transmembrane region" description="Helical" evidence="1">
    <location>
        <begin position="23"/>
        <end position="46"/>
    </location>
</feature>
<proteinExistence type="predicted"/>
<keyword evidence="1" id="KW-1133">Transmembrane helix</keyword>
<sequence>MNRKKALGEEGYALMEFFVSLPVYLALLIGLFAALLFFLRSYVLLLGDWELQQEMRLALERMAQDARAASRVEVRASDRLHTEDYTEVNGQELVRRTDYELRMGKHGDPPYISKDVSLKNAAGEEISGYAAPQPMTGGRNAFGSLAVVDFSCEERDGLLFLRLEGENRQTRKRIVFSTAVCPASAGR</sequence>
<protein>
    <recommendedName>
        <fullName evidence="4">Pilus assembly protein</fullName>
    </recommendedName>
</protein>
<reference evidence="2 3" key="1">
    <citation type="submission" date="2023-04" db="EMBL/GenBank/DDBJ databases">
        <title>Genome Sequence of Selenomonas sputigena ATCC 33150.</title>
        <authorList>
            <person name="Miller D.P."/>
            <person name="Anvari S."/>
            <person name="Polson S.W."/>
            <person name="Macdonald M."/>
            <person name="Mcdowell J.V."/>
        </authorList>
    </citation>
    <scope>NUCLEOTIDE SEQUENCE [LARGE SCALE GENOMIC DNA]</scope>
    <source>
        <strain evidence="2 3">ATCC 33150</strain>
    </source>
</reference>
<evidence type="ECO:0000256" key="1">
    <source>
        <dbReference type="SAM" id="Phobius"/>
    </source>
</evidence>
<comment type="caution">
    <text evidence="2">The sequence shown here is derived from an EMBL/GenBank/DDBJ whole genome shotgun (WGS) entry which is preliminary data.</text>
</comment>
<dbReference type="EMBL" id="JARVLH010000007">
    <property type="protein sequence ID" value="MEX5286040.1"/>
    <property type="molecule type" value="Genomic_DNA"/>
</dbReference>